<keyword evidence="3 12" id="KW-0808">Transferase</keyword>
<evidence type="ECO:0000256" key="8">
    <source>
        <dbReference type="RuleBase" id="RU004190"/>
    </source>
</evidence>
<evidence type="ECO:0000259" key="11">
    <source>
        <dbReference type="Pfam" id="PF22640"/>
    </source>
</evidence>
<evidence type="ECO:0000313" key="13">
    <source>
        <dbReference type="Proteomes" id="UP000474957"/>
    </source>
</evidence>
<evidence type="ECO:0000256" key="4">
    <source>
        <dbReference type="ARBA" id="ARBA00022695"/>
    </source>
</evidence>
<evidence type="ECO:0000256" key="3">
    <source>
        <dbReference type="ARBA" id="ARBA00022679"/>
    </source>
</evidence>
<feature type="domain" description="Mannose-6-phosphate isomerase type II C-terminal" evidence="10">
    <location>
        <begin position="352"/>
        <end position="464"/>
    </location>
</feature>
<dbReference type="SUPFAM" id="SSF51182">
    <property type="entry name" value="RmlC-like cupins"/>
    <property type="match status" value="1"/>
</dbReference>
<dbReference type="GO" id="GO:0004475">
    <property type="term" value="F:mannose-1-phosphate guanylyltransferase (GTP) activity"/>
    <property type="evidence" value="ECO:0007669"/>
    <property type="project" value="UniProtKB-EC"/>
</dbReference>
<protein>
    <recommendedName>
        <fullName evidence="2">mannose-1-phosphate guanylyltransferase</fullName>
        <ecNumber evidence="2">2.7.7.13</ecNumber>
    </recommendedName>
</protein>
<feature type="domain" description="MannoseP isomerase/GMP-like beta-helix" evidence="11">
    <location>
        <begin position="292"/>
        <end position="344"/>
    </location>
</feature>
<dbReference type="Pfam" id="PF01050">
    <property type="entry name" value="MannoseP_isomer"/>
    <property type="match status" value="1"/>
</dbReference>
<organism evidence="12 13">
    <name type="scientific">Halovulum marinum</name>
    <dbReference type="NCBI Taxonomy" id="2662447"/>
    <lineage>
        <taxon>Bacteria</taxon>
        <taxon>Pseudomonadati</taxon>
        <taxon>Pseudomonadota</taxon>
        <taxon>Alphaproteobacteria</taxon>
        <taxon>Rhodobacterales</taxon>
        <taxon>Paracoccaceae</taxon>
        <taxon>Halovulum</taxon>
    </lineage>
</organism>
<evidence type="ECO:0000259" key="9">
    <source>
        <dbReference type="Pfam" id="PF00483"/>
    </source>
</evidence>
<dbReference type="Proteomes" id="UP000474957">
    <property type="component" value="Unassembled WGS sequence"/>
</dbReference>
<keyword evidence="13" id="KW-1185">Reference proteome</keyword>
<evidence type="ECO:0000259" key="10">
    <source>
        <dbReference type="Pfam" id="PF01050"/>
    </source>
</evidence>
<dbReference type="AlphaFoldDB" id="A0A6L5Z6D9"/>
<dbReference type="FunFam" id="3.90.550.10:FF:000046">
    <property type="entry name" value="Mannose-1-phosphate guanylyltransferase (GDP)"/>
    <property type="match status" value="1"/>
</dbReference>
<dbReference type="RefSeq" id="WP_154449043.1">
    <property type="nucleotide sequence ID" value="NZ_WIND01000023.1"/>
</dbReference>
<proteinExistence type="inferred from homology"/>
<dbReference type="InterPro" id="IPR029044">
    <property type="entry name" value="Nucleotide-diphossugar_trans"/>
</dbReference>
<dbReference type="GO" id="GO:0000271">
    <property type="term" value="P:polysaccharide biosynthetic process"/>
    <property type="evidence" value="ECO:0007669"/>
    <property type="project" value="InterPro"/>
</dbReference>
<keyword evidence="6" id="KW-0342">GTP-binding</keyword>
<comment type="caution">
    <text evidence="12">The sequence shown here is derived from an EMBL/GenBank/DDBJ whole genome shotgun (WGS) entry which is preliminary data.</text>
</comment>
<dbReference type="Gene3D" id="2.60.120.10">
    <property type="entry name" value="Jelly Rolls"/>
    <property type="match status" value="1"/>
</dbReference>
<dbReference type="InterPro" id="IPR005835">
    <property type="entry name" value="NTP_transferase_dom"/>
</dbReference>
<dbReference type="EMBL" id="WIND01000023">
    <property type="protein sequence ID" value="MSU91660.1"/>
    <property type="molecule type" value="Genomic_DNA"/>
</dbReference>
<keyword evidence="4 12" id="KW-0548">Nucleotidyltransferase</keyword>
<keyword evidence="5" id="KW-0547">Nucleotide-binding</keyword>
<dbReference type="GO" id="GO:0005525">
    <property type="term" value="F:GTP binding"/>
    <property type="evidence" value="ECO:0007669"/>
    <property type="project" value="UniProtKB-KW"/>
</dbReference>
<dbReference type="EC" id="2.7.7.13" evidence="2"/>
<evidence type="ECO:0000256" key="1">
    <source>
        <dbReference type="ARBA" id="ARBA00006115"/>
    </source>
</evidence>
<comment type="similarity">
    <text evidence="1 8">Belongs to the mannose-6-phosphate isomerase type 2 family.</text>
</comment>
<evidence type="ECO:0000256" key="2">
    <source>
        <dbReference type="ARBA" id="ARBA00012387"/>
    </source>
</evidence>
<dbReference type="Pfam" id="PF00483">
    <property type="entry name" value="NTP_transferase"/>
    <property type="match status" value="1"/>
</dbReference>
<dbReference type="SUPFAM" id="SSF53448">
    <property type="entry name" value="Nucleotide-diphospho-sugar transferases"/>
    <property type="match status" value="1"/>
</dbReference>
<comment type="catalytic activity">
    <reaction evidence="7">
        <text>alpha-D-mannose 1-phosphate + GTP + H(+) = GDP-alpha-D-mannose + diphosphate</text>
        <dbReference type="Rhea" id="RHEA:15229"/>
        <dbReference type="ChEBI" id="CHEBI:15378"/>
        <dbReference type="ChEBI" id="CHEBI:33019"/>
        <dbReference type="ChEBI" id="CHEBI:37565"/>
        <dbReference type="ChEBI" id="CHEBI:57527"/>
        <dbReference type="ChEBI" id="CHEBI:58409"/>
        <dbReference type="EC" id="2.7.7.13"/>
    </reaction>
</comment>
<evidence type="ECO:0000313" key="12">
    <source>
        <dbReference type="EMBL" id="MSU91660.1"/>
    </source>
</evidence>
<sequence length="469" mass="50436">MESRILPVILSGGSGSRLWPVSRRARPKQFLPLTGERTMLRETLDRLAPLGLEMLILCAEQARFQVAEHVQEAGHRARIVLEPLARNTALPCAVAALIAERQAPGTILLIAPADHYIPDAAAFRAAAAHAAALAARGHIVTFGVTPDGPETGYGYIRRGEALCERGARVAAFREKPDLETARGYLASGDHFWNAGIFAAPAALLLDELRAHAPQVLDAARGALDGAGRDLDFLRLAADPLVACPDLSIDYAVMERTRRAAMVPAEFTWSDLGSWAAMWEIAREGADGNATRGNVALLDTKRSYVHSDGPLVAVTGVRDLVVVATADAVLVADRAAPGAAGEVVRHLKAAGHPEATEHRRVLRPWGSYEALASGPRFQVKRIAVRPGGVLSLQSHLHRAEHWVVVSGTAEVTVGDTVRTLAENESVYVPLGATHRLANRGKVELVLIEVQSGSYLGEDDIVRYDDIYARK</sequence>
<dbReference type="GO" id="GO:0009298">
    <property type="term" value="P:GDP-mannose biosynthetic process"/>
    <property type="evidence" value="ECO:0007669"/>
    <property type="project" value="TreeGrafter"/>
</dbReference>
<evidence type="ECO:0000256" key="7">
    <source>
        <dbReference type="ARBA" id="ARBA00047343"/>
    </source>
</evidence>
<evidence type="ECO:0000256" key="5">
    <source>
        <dbReference type="ARBA" id="ARBA00022741"/>
    </source>
</evidence>
<dbReference type="NCBIfam" id="TIGR01479">
    <property type="entry name" value="GMP_PMI"/>
    <property type="match status" value="1"/>
</dbReference>
<dbReference type="InterPro" id="IPR014710">
    <property type="entry name" value="RmlC-like_jellyroll"/>
</dbReference>
<gene>
    <name evidence="12" type="ORF">GE300_18940</name>
</gene>
<evidence type="ECO:0000256" key="6">
    <source>
        <dbReference type="ARBA" id="ARBA00023134"/>
    </source>
</evidence>
<dbReference type="InterPro" id="IPR049577">
    <property type="entry name" value="GMPP_N"/>
</dbReference>
<dbReference type="GO" id="GO:0016853">
    <property type="term" value="F:isomerase activity"/>
    <property type="evidence" value="ECO:0007669"/>
    <property type="project" value="UniProtKB-KW"/>
</dbReference>
<dbReference type="CDD" id="cd02509">
    <property type="entry name" value="GDP-M1P_Guanylyltransferase"/>
    <property type="match status" value="1"/>
</dbReference>
<dbReference type="InterPro" id="IPR006375">
    <property type="entry name" value="Man1P_GuaTrfase/Man6P_Isoase"/>
</dbReference>
<reference evidence="12 13" key="1">
    <citation type="submission" date="2019-10" db="EMBL/GenBank/DDBJ databases">
        <title>Cognatihalovulum marinum gen. nov. sp. nov., a new member of the family Rhodobacteraceae isolated from deep seawater of the Northwest Indian Ocean.</title>
        <authorList>
            <person name="Ruan C."/>
            <person name="Wang J."/>
            <person name="Zheng X."/>
            <person name="Song L."/>
            <person name="Zhu Y."/>
            <person name="Huang Y."/>
            <person name="Lu Z."/>
            <person name="Du W."/>
            <person name="Huang L."/>
            <person name="Dai X."/>
        </authorList>
    </citation>
    <scope>NUCLEOTIDE SEQUENCE [LARGE SCALE GENOMIC DNA]</scope>
    <source>
        <strain evidence="12 13">2CG4</strain>
    </source>
</reference>
<dbReference type="Pfam" id="PF22640">
    <property type="entry name" value="ManC_GMP_beta-helix"/>
    <property type="match status" value="1"/>
</dbReference>
<dbReference type="FunFam" id="2.60.120.10:FF:000032">
    <property type="entry name" value="Mannose-1-phosphate guanylyltransferase/mannose-6-phosphate isomerase"/>
    <property type="match status" value="1"/>
</dbReference>
<dbReference type="InterPro" id="IPR011051">
    <property type="entry name" value="RmlC_Cupin_sf"/>
</dbReference>
<dbReference type="CDD" id="cd02213">
    <property type="entry name" value="cupin_PMI_typeII_C"/>
    <property type="match status" value="1"/>
</dbReference>
<feature type="domain" description="Nucleotidyl transferase" evidence="9">
    <location>
        <begin position="7"/>
        <end position="283"/>
    </location>
</feature>
<name>A0A6L5Z6D9_9RHOB</name>
<dbReference type="InterPro" id="IPR051161">
    <property type="entry name" value="Mannose-6P_isomerase_type2"/>
</dbReference>
<keyword evidence="12" id="KW-0413">Isomerase</keyword>
<dbReference type="PANTHER" id="PTHR46390:SF1">
    <property type="entry name" value="MANNOSE-1-PHOSPHATE GUANYLYLTRANSFERASE"/>
    <property type="match status" value="1"/>
</dbReference>
<dbReference type="Gene3D" id="3.90.550.10">
    <property type="entry name" value="Spore Coat Polysaccharide Biosynthesis Protein SpsA, Chain A"/>
    <property type="match status" value="1"/>
</dbReference>
<accession>A0A6L5Z6D9</accession>
<dbReference type="InterPro" id="IPR054566">
    <property type="entry name" value="ManC/GMP-like_b-helix"/>
</dbReference>
<dbReference type="InterPro" id="IPR001538">
    <property type="entry name" value="Man6P_isomerase-2_C"/>
</dbReference>
<dbReference type="PANTHER" id="PTHR46390">
    <property type="entry name" value="MANNOSE-1-PHOSPHATE GUANYLYLTRANSFERASE"/>
    <property type="match status" value="1"/>
</dbReference>